<dbReference type="PANTHER" id="PTHR43651:SF3">
    <property type="entry name" value="1,4-ALPHA-GLUCAN-BRANCHING ENZYME"/>
    <property type="match status" value="1"/>
</dbReference>
<protein>
    <submittedName>
        <fullName evidence="2">Uncharacterized protein</fullName>
    </submittedName>
</protein>
<gene>
    <name evidence="2" type="ORF">Nepgr_032855</name>
</gene>
<name>A0AAD3TK86_NEPGR</name>
<evidence type="ECO:0000256" key="1">
    <source>
        <dbReference type="SAM" id="MobiDB-lite"/>
    </source>
</evidence>
<dbReference type="GO" id="GO:0005982">
    <property type="term" value="P:starch metabolic process"/>
    <property type="evidence" value="ECO:0007669"/>
    <property type="project" value="TreeGrafter"/>
</dbReference>
<accession>A0AAD3TK86</accession>
<reference evidence="2" key="1">
    <citation type="submission" date="2023-05" db="EMBL/GenBank/DDBJ databases">
        <title>Nepenthes gracilis genome sequencing.</title>
        <authorList>
            <person name="Fukushima K."/>
        </authorList>
    </citation>
    <scope>NUCLEOTIDE SEQUENCE</scope>
    <source>
        <strain evidence="2">SING2019-196</strain>
    </source>
</reference>
<dbReference type="PANTHER" id="PTHR43651">
    <property type="entry name" value="1,4-ALPHA-GLUCAN-BRANCHING ENZYME"/>
    <property type="match status" value="1"/>
</dbReference>
<evidence type="ECO:0000313" key="3">
    <source>
        <dbReference type="Proteomes" id="UP001279734"/>
    </source>
</evidence>
<dbReference type="AlphaFoldDB" id="A0AAD3TK86"/>
<dbReference type="GO" id="GO:0005737">
    <property type="term" value="C:cytoplasm"/>
    <property type="evidence" value="ECO:0007669"/>
    <property type="project" value="TreeGrafter"/>
</dbReference>
<dbReference type="InterPro" id="IPR013783">
    <property type="entry name" value="Ig-like_fold"/>
</dbReference>
<comment type="caution">
    <text evidence="2">The sequence shown here is derived from an EMBL/GenBank/DDBJ whole genome shotgun (WGS) entry which is preliminary data.</text>
</comment>
<proteinExistence type="predicted"/>
<keyword evidence="3" id="KW-1185">Reference proteome</keyword>
<dbReference type="EMBL" id="BSYO01000039">
    <property type="protein sequence ID" value="GMH31012.1"/>
    <property type="molecule type" value="Genomic_DNA"/>
</dbReference>
<dbReference type="GO" id="GO:0003844">
    <property type="term" value="F:1,4-alpha-glucan branching enzyme activity"/>
    <property type="evidence" value="ECO:0007669"/>
    <property type="project" value="TreeGrafter"/>
</dbReference>
<dbReference type="Gene3D" id="2.60.40.10">
    <property type="entry name" value="Immunoglobulins"/>
    <property type="match status" value="1"/>
</dbReference>
<feature type="region of interest" description="Disordered" evidence="1">
    <location>
        <begin position="1"/>
        <end position="20"/>
    </location>
</feature>
<evidence type="ECO:0000313" key="2">
    <source>
        <dbReference type="EMBL" id="GMH31012.1"/>
    </source>
</evidence>
<dbReference type="Proteomes" id="UP001279734">
    <property type="component" value="Unassembled WGS sequence"/>
</dbReference>
<sequence>MSDSVDPGMPEGIQKLNGESVSGIGNGTTGGLKSFSLSYGQFDFSLGASSTIYTESAPGVKLLTLIGDFNNWNYISKVLTRNELGVWKILLTNNAAGSTPITPESPDEEAYVFKHFQPKIPMSLWIFESPISTSGRKPVINTCAHCKDDMLPHTKRFNAVQVLVIQELPCCASFGYHVSICFVPRSHPSTPKELKSLMDRAQELRLLDLSPVRNNALDGLNLFEGTDIHHFHSGNRGYQASGGTAMDTSAVISTMPLLSGITTILHSHCDTRLLLVQGSSMVGLDRDSKQACMLATLPTQILMGKISVSFWFQDANGDQMAEYVSCLDNGNETKLRVLRNILASANGSSNQTFLRAVLLVCGGKYDEARELVERARSCLATLLATWVPESYELSHNDVSLHNTLPSFNLEDKALLMGMVILRN</sequence>
<dbReference type="Gene3D" id="3.20.20.80">
    <property type="entry name" value="Glycosidases"/>
    <property type="match status" value="1"/>
</dbReference>
<organism evidence="2 3">
    <name type="scientific">Nepenthes gracilis</name>
    <name type="common">Slender pitcher plant</name>
    <dbReference type="NCBI Taxonomy" id="150966"/>
    <lineage>
        <taxon>Eukaryota</taxon>
        <taxon>Viridiplantae</taxon>
        <taxon>Streptophyta</taxon>
        <taxon>Embryophyta</taxon>
        <taxon>Tracheophyta</taxon>
        <taxon>Spermatophyta</taxon>
        <taxon>Magnoliopsida</taxon>
        <taxon>eudicotyledons</taxon>
        <taxon>Gunneridae</taxon>
        <taxon>Pentapetalae</taxon>
        <taxon>Caryophyllales</taxon>
        <taxon>Nepenthaceae</taxon>
        <taxon>Nepenthes</taxon>
    </lineage>
</organism>